<keyword evidence="2" id="KW-1185">Reference proteome</keyword>
<dbReference type="EMBL" id="CM023471">
    <property type="protein sequence ID" value="KAH7965009.1"/>
    <property type="molecule type" value="Genomic_DNA"/>
</dbReference>
<reference evidence="1" key="1">
    <citation type="submission" date="2020-05" db="EMBL/GenBank/DDBJ databases">
        <title>Large-scale comparative analyses of tick genomes elucidate their genetic diversity and vector capacities.</title>
        <authorList>
            <person name="Jia N."/>
            <person name="Wang J."/>
            <person name="Shi W."/>
            <person name="Du L."/>
            <person name="Sun Y."/>
            <person name="Zhan W."/>
            <person name="Jiang J."/>
            <person name="Wang Q."/>
            <person name="Zhang B."/>
            <person name="Ji P."/>
            <person name="Sakyi L.B."/>
            <person name="Cui X."/>
            <person name="Yuan T."/>
            <person name="Jiang B."/>
            <person name="Yang W."/>
            <person name="Lam T.T.-Y."/>
            <person name="Chang Q."/>
            <person name="Ding S."/>
            <person name="Wang X."/>
            <person name="Zhu J."/>
            <person name="Ruan X."/>
            <person name="Zhao L."/>
            <person name="Wei J."/>
            <person name="Que T."/>
            <person name="Du C."/>
            <person name="Cheng J."/>
            <person name="Dai P."/>
            <person name="Han X."/>
            <person name="Huang E."/>
            <person name="Gao Y."/>
            <person name="Liu J."/>
            <person name="Shao H."/>
            <person name="Ye R."/>
            <person name="Li L."/>
            <person name="Wei W."/>
            <person name="Wang X."/>
            <person name="Wang C."/>
            <person name="Yang T."/>
            <person name="Huo Q."/>
            <person name="Li W."/>
            <person name="Guo W."/>
            <person name="Chen H."/>
            <person name="Zhou L."/>
            <person name="Ni X."/>
            <person name="Tian J."/>
            <person name="Zhou Y."/>
            <person name="Sheng Y."/>
            <person name="Liu T."/>
            <person name="Pan Y."/>
            <person name="Xia L."/>
            <person name="Li J."/>
            <person name="Zhao F."/>
            <person name="Cao W."/>
        </authorList>
    </citation>
    <scope>NUCLEOTIDE SEQUENCE</scope>
    <source>
        <strain evidence="1">Dsil-2018</strain>
    </source>
</reference>
<organism evidence="1 2">
    <name type="scientific">Dermacentor silvarum</name>
    <name type="common">Tick</name>
    <dbReference type="NCBI Taxonomy" id="543639"/>
    <lineage>
        <taxon>Eukaryota</taxon>
        <taxon>Metazoa</taxon>
        <taxon>Ecdysozoa</taxon>
        <taxon>Arthropoda</taxon>
        <taxon>Chelicerata</taxon>
        <taxon>Arachnida</taxon>
        <taxon>Acari</taxon>
        <taxon>Parasitiformes</taxon>
        <taxon>Ixodida</taxon>
        <taxon>Ixodoidea</taxon>
        <taxon>Ixodidae</taxon>
        <taxon>Rhipicephalinae</taxon>
        <taxon>Dermacentor</taxon>
    </lineage>
</organism>
<evidence type="ECO:0000313" key="2">
    <source>
        <dbReference type="Proteomes" id="UP000821865"/>
    </source>
</evidence>
<dbReference type="Proteomes" id="UP000821865">
    <property type="component" value="Chromosome 2"/>
</dbReference>
<protein>
    <submittedName>
        <fullName evidence="1">Uncharacterized protein</fullName>
    </submittedName>
</protein>
<name>A0ACB8D9W8_DERSI</name>
<gene>
    <name evidence="1" type="ORF">HPB49_002774</name>
</gene>
<sequence>MATSKPGREFGCTECLNPYSLTIPIVHHIGQKVDGGLDYTFECVGNVQAMRDALDCAHDGWGECVVLGTSTHDVRAPPLTLEQGRCWRGCTFGGWKTVDQVPQLVELYHKKVIKLDPLITHRVPLAKINDAFKIRRSGRS</sequence>
<evidence type="ECO:0000313" key="1">
    <source>
        <dbReference type="EMBL" id="KAH7965009.1"/>
    </source>
</evidence>
<proteinExistence type="predicted"/>
<accession>A0ACB8D9W8</accession>
<comment type="caution">
    <text evidence="1">The sequence shown here is derived from an EMBL/GenBank/DDBJ whole genome shotgun (WGS) entry which is preliminary data.</text>
</comment>